<name>A0A1V1NSK2_9BACT</name>
<dbReference type="AlphaFoldDB" id="A0A1V1NSK2"/>
<gene>
    <name evidence="2" type="ORF">OMM_14098</name>
</gene>
<comment type="caution">
    <text evidence="2">The sequence shown here is derived from an EMBL/GenBank/DDBJ whole genome shotgun (WGS) entry which is preliminary data.</text>
</comment>
<feature type="transmembrane region" description="Helical" evidence="1">
    <location>
        <begin position="6"/>
        <end position="29"/>
    </location>
</feature>
<keyword evidence="1" id="KW-0812">Transmembrane</keyword>
<protein>
    <submittedName>
        <fullName evidence="2">Uncharacterized protein</fullName>
    </submittedName>
</protein>
<keyword evidence="1" id="KW-0472">Membrane</keyword>
<dbReference type="EMBL" id="ATBP01002727">
    <property type="protein sequence ID" value="ETR65538.1"/>
    <property type="molecule type" value="Genomic_DNA"/>
</dbReference>
<reference evidence="3" key="1">
    <citation type="submission" date="2012-11" db="EMBL/GenBank/DDBJ databases">
        <authorList>
            <person name="Lucero-Rivera Y.E."/>
            <person name="Tovar-Ramirez D."/>
        </authorList>
    </citation>
    <scope>NUCLEOTIDE SEQUENCE [LARGE SCALE GENOMIC DNA]</scope>
    <source>
        <strain evidence="3">Araruama</strain>
    </source>
</reference>
<accession>A0A1V1NSK2</accession>
<dbReference type="Proteomes" id="UP000189670">
    <property type="component" value="Unassembled WGS sequence"/>
</dbReference>
<evidence type="ECO:0000313" key="2">
    <source>
        <dbReference type="EMBL" id="ETR65538.1"/>
    </source>
</evidence>
<evidence type="ECO:0000313" key="3">
    <source>
        <dbReference type="Proteomes" id="UP000189670"/>
    </source>
</evidence>
<keyword evidence="1" id="KW-1133">Transmembrane helix</keyword>
<sequence>MVQLSFYLYAACFRLGIIAAGIISIYLGYRMFCQGLYTTNDNNDKDMEFKASFAGFKFVLKNAAPGIFLLHLAPLSYPL</sequence>
<proteinExistence type="predicted"/>
<organism evidence="2 3">
    <name type="scientific">Candidatus Magnetoglobus multicellularis str. Araruama</name>
    <dbReference type="NCBI Taxonomy" id="890399"/>
    <lineage>
        <taxon>Bacteria</taxon>
        <taxon>Pseudomonadati</taxon>
        <taxon>Thermodesulfobacteriota</taxon>
        <taxon>Desulfobacteria</taxon>
        <taxon>Desulfobacterales</taxon>
        <taxon>Desulfobacteraceae</taxon>
        <taxon>Candidatus Magnetoglobus</taxon>
    </lineage>
</organism>
<evidence type="ECO:0000256" key="1">
    <source>
        <dbReference type="SAM" id="Phobius"/>
    </source>
</evidence>